<feature type="coiled-coil region" evidence="1">
    <location>
        <begin position="22"/>
        <end position="79"/>
    </location>
</feature>
<dbReference type="Proteomes" id="UP000789901">
    <property type="component" value="Unassembled WGS sequence"/>
</dbReference>
<dbReference type="EMBL" id="CAJVQB010050086">
    <property type="protein sequence ID" value="CAG8834757.1"/>
    <property type="molecule type" value="Genomic_DNA"/>
</dbReference>
<reference evidence="3 4" key="1">
    <citation type="submission" date="2021-06" db="EMBL/GenBank/DDBJ databases">
        <authorList>
            <person name="Kallberg Y."/>
            <person name="Tangrot J."/>
            <person name="Rosling A."/>
        </authorList>
    </citation>
    <scope>NUCLEOTIDE SEQUENCE [LARGE SCALE GENOMIC DNA]</scope>
    <source>
        <strain evidence="3 4">120-4 pot B 10/14</strain>
    </source>
</reference>
<keyword evidence="1" id="KW-0175">Coiled coil</keyword>
<feature type="region of interest" description="Disordered" evidence="2">
    <location>
        <begin position="336"/>
        <end position="358"/>
    </location>
</feature>
<evidence type="ECO:0000256" key="2">
    <source>
        <dbReference type="SAM" id="MobiDB-lite"/>
    </source>
</evidence>
<evidence type="ECO:0000256" key="1">
    <source>
        <dbReference type="SAM" id="Coils"/>
    </source>
</evidence>
<evidence type="ECO:0000313" key="4">
    <source>
        <dbReference type="Proteomes" id="UP000789901"/>
    </source>
</evidence>
<feature type="compositionally biased region" description="Polar residues" evidence="2">
    <location>
        <begin position="341"/>
        <end position="358"/>
    </location>
</feature>
<name>A0ABN7WKS1_GIGMA</name>
<feature type="non-terminal residue" evidence="3">
    <location>
        <position position="1"/>
    </location>
</feature>
<accession>A0ABN7WKS1</accession>
<gene>
    <name evidence="3" type="ORF">GMARGA_LOCUS32229</name>
</gene>
<protein>
    <submittedName>
        <fullName evidence="3">9819_t:CDS:1</fullName>
    </submittedName>
</protein>
<proteinExistence type="predicted"/>
<organism evidence="3 4">
    <name type="scientific">Gigaspora margarita</name>
    <dbReference type="NCBI Taxonomy" id="4874"/>
    <lineage>
        <taxon>Eukaryota</taxon>
        <taxon>Fungi</taxon>
        <taxon>Fungi incertae sedis</taxon>
        <taxon>Mucoromycota</taxon>
        <taxon>Glomeromycotina</taxon>
        <taxon>Glomeromycetes</taxon>
        <taxon>Diversisporales</taxon>
        <taxon>Gigasporaceae</taxon>
        <taxon>Gigaspora</taxon>
    </lineage>
</organism>
<keyword evidence="4" id="KW-1185">Reference proteome</keyword>
<evidence type="ECO:0000313" key="3">
    <source>
        <dbReference type="EMBL" id="CAG8834757.1"/>
    </source>
</evidence>
<comment type="caution">
    <text evidence="3">The sequence shown here is derived from an EMBL/GenBank/DDBJ whole genome shotgun (WGS) entry which is preliminary data.</text>
</comment>
<sequence>LINNRFTNKKQKKESTSEGLKKNELVDNLKATNKFIKEKEKEIDKKTFQYNNSILEAEKEELGKRIEKLKKENNKHIKDRSNTILKLIKADVSHVNPYGTFFKEVEMEEIDNIDGTKKIKISKLKYTTDNFALKPLVKWGRIGQTSNDKKSPKAPKMKLRGCFTEFSFTVIINAQSKDFGEFKIFKPPGPFIITLIFLANRAVDINEITKEVQNFCVCEPYEYKFQIYMHTAYDGSSVPKNDSGMPFCIKPSTSDWILSFGCKKEQVVMVTVDPKSLQEKIDSTIQLNENVLKDDPVDLEDVLFFGTEPNFSILYNFRLTSSAALQQLIDAIKSEVPITPPNNDSANTTEKQNNKLTI</sequence>